<dbReference type="InterPro" id="IPR012675">
    <property type="entry name" value="Beta-grasp_dom_sf"/>
</dbReference>
<evidence type="ECO:0000313" key="2">
    <source>
        <dbReference type="Proteomes" id="UP000005096"/>
    </source>
</evidence>
<dbReference type="STRING" id="584708.Apau_1551"/>
<dbReference type="OrthoDB" id="9798559at2"/>
<proteinExistence type="predicted"/>
<keyword evidence="2" id="KW-1185">Reference proteome</keyword>
<dbReference type="CDD" id="cd00565">
    <property type="entry name" value="Ubl_ThiS"/>
    <property type="match status" value="1"/>
</dbReference>
<name>E3CUF4_9BACT</name>
<dbReference type="AlphaFoldDB" id="E3CUF4"/>
<dbReference type="Pfam" id="PF02597">
    <property type="entry name" value="ThiS"/>
    <property type="match status" value="1"/>
</dbReference>
<dbReference type="InterPro" id="IPR010035">
    <property type="entry name" value="Thi_S"/>
</dbReference>
<dbReference type="PaxDb" id="584708-Apau_1551"/>
<evidence type="ECO:0000313" key="1">
    <source>
        <dbReference type="EMBL" id="EFQ23970.1"/>
    </source>
</evidence>
<dbReference type="HOGENOM" id="CLU_174611_3_2_0"/>
<reference evidence="1 2" key="1">
    <citation type="journal article" date="2010" name="Stand. Genomic Sci.">
        <title>Non-contiguous finished genome sequence of Aminomonas paucivorans type strain (GLU-3).</title>
        <authorList>
            <person name="Pitluck S."/>
            <person name="Yasawong M."/>
            <person name="Held B."/>
            <person name="Lapidus A."/>
            <person name="Nolan M."/>
            <person name="Copeland A."/>
            <person name="Lucas S."/>
            <person name="Del Rio T.G."/>
            <person name="Tice H."/>
            <person name="Cheng J.F."/>
            <person name="Chertkov O."/>
            <person name="Goodwin L."/>
            <person name="Tapia R."/>
            <person name="Han C."/>
            <person name="Liolios K."/>
            <person name="Ivanova N."/>
            <person name="Mavromatis K."/>
            <person name="Ovchinnikova G."/>
            <person name="Pati A."/>
            <person name="Chen A."/>
            <person name="Palaniappan K."/>
            <person name="Land M."/>
            <person name="Hauser L."/>
            <person name="Chang Y.J."/>
            <person name="Jeffries C.D."/>
            <person name="Pukall R."/>
            <person name="Spring S."/>
            <person name="Rohde M."/>
            <person name="Sikorski J."/>
            <person name="Goker M."/>
            <person name="Woyke T."/>
            <person name="Bristow J."/>
            <person name="Eisen J.A."/>
            <person name="Markowitz V."/>
            <person name="Hugenholtz P."/>
            <person name="Kyrpides N.C."/>
            <person name="Klenk H.P."/>
        </authorList>
    </citation>
    <scope>NUCLEOTIDE SEQUENCE [LARGE SCALE GENOMIC DNA]</scope>
    <source>
        <strain evidence="1 2">DSM 12260</strain>
    </source>
</reference>
<gene>
    <name evidence="1" type="ORF">Apau_1551</name>
</gene>
<dbReference type="eggNOG" id="COG2104">
    <property type="taxonomic scope" value="Bacteria"/>
</dbReference>
<sequence length="70" mass="7844">MSGEPTITVNGDPLPWREGMTIRDVLKAKNYTFRMLAVWVDDRPVERDRFDAAQVAEGAKVQVLHMISGG</sequence>
<organism evidence="1 2">
    <name type="scientific">Aminomonas paucivorans DSM 12260</name>
    <dbReference type="NCBI Taxonomy" id="584708"/>
    <lineage>
        <taxon>Bacteria</taxon>
        <taxon>Thermotogati</taxon>
        <taxon>Synergistota</taxon>
        <taxon>Synergistia</taxon>
        <taxon>Synergistales</taxon>
        <taxon>Synergistaceae</taxon>
        <taxon>Aminomonas</taxon>
    </lineage>
</organism>
<dbReference type="Proteomes" id="UP000005096">
    <property type="component" value="Chromosome"/>
</dbReference>
<dbReference type="InterPro" id="IPR016155">
    <property type="entry name" value="Mopterin_synth/thiamin_S_b"/>
</dbReference>
<dbReference type="SUPFAM" id="SSF54285">
    <property type="entry name" value="MoaD/ThiS"/>
    <property type="match status" value="1"/>
</dbReference>
<dbReference type="InterPro" id="IPR003749">
    <property type="entry name" value="ThiS/MoaD-like"/>
</dbReference>
<accession>E3CUF4</accession>
<dbReference type="NCBIfam" id="TIGR01683">
    <property type="entry name" value="thiS"/>
    <property type="match status" value="1"/>
</dbReference>
<dbReference type="EMBL" id="CM001022">
    <property type="protein sequence ID" value="EFQ23970.1"/>
    <property type="molecule type" value="Genomic_DNA"/>
</dbReference>
<protein>
    <submittedName>
        <fullName evidence="1">Sulfur carrier protein ThiS</fullName>
    </submittedName>
</protein>
<dbReference type="RefSeq" id="WP_006301180.1">
    <property type="nucleotide sequence ID" value="NZ_CM001022.1"/>
</dbReference>
<dbReference type="Gene3D" id="3.10.20.30">
    <property type="match status" value="1"/>
</dbReference>